<evidence type="ECO:0000259" key="6">
    <source>
        <dbReference type="Pfam" id="PF06271"/>
    </source>
</evidence>
<feature type="domain" description="GYF" evidence="7">
    <location>
        <begin position="4"/>
        <end position="51"/>
    </location>
</feature>
<keyword evidence="9" id="KW-1185">Reference proteome</keyword>
<feature type="transmembrane region" description="Helical" evidence="5">
    <location>
        <begin position="104"/>
        <end position="125"/>
    </location>
</feature>
<reference evidence="8" key="1">
    <citation type="submission" date="2020-08" db="EMBL/GenBank/DDBJ databases">
        <title>Genome sequencing and assembly of the red palm weevil Rhynchophorus ferrugineus.</title>
        <authorList>
            <person name="Dias G.B."/>
            <person name="Bergman C.M."/>
            <person name="Manee M."/>
        </authorList>
    </citation>
    <scope>NUCLEOTIDE SEQUENCE</scope>
    <source>
        <strain evidence="8">AA-2017</strain>
        <tissue evidence="8">Whole larva</tissue>
    </source>
</reference>
<evidence type="ECO:0000256" key="3">
    <source>
        <dbReference type="ARBA" id="ARBA00022989"/>
    </source>
</evidence>
<evidence type="ECO:0000256" key="2">
    <source>
        <dbReference type="ARBA" id="ARBA00022692"/>
    </source>
</evidence>
<evidence type="ECO:0008006" key="10">
    <source>
        <dbReference type="Google" id="ProtNLM"/>
    </source>
</evidence>
<name>A0A834M9W5_RHYFE</name>
<evidence type="ECO:0000259" key="7">
    <source>
        <dbReference type="Pfam" id="PF14237"/>
    </source>
</evidence>
<keyword evidence="2 5" id="KW-0812">Transmembrane</keyword>
<evidence type="ECO:0000313" key="9">
    <source>
        <dbReference type="Proteomes" id="UP000625711"/>
    </source>
</evidence>
<comment type="subcellular location">
    <subcellularLocation>
        <location evidence="1">Membrane</location>
        <topology evidence="1">Multi-pass membrane protein</topology>
    </subcellularLocation>
</comment>
<feature type="non-terminal residue" evidence="8">
    <location>
        <position position="204"/>
    </location>
</feature>
<dbReference type="InterPro" id="IPR025640">
    <property type="entry name" value="GYF_2"/>
</dbReference>
<dbReference type="Pfam" id="PF06271">
    <property type="entry name" value="RDD"/>
    <property type="match status" value="1"/>
</dbReference>
<feature type="transmembrane region" description="Helical" evidence="5">
    <location>
        <begin position="160"/>
        <end position="179"/>
    </location>
</feature>
<dbReference type="Proteomes" id="UP000625711">
    <property type="component" value="Unassembled WGS sequence"/>
</dbReference>
<keyword evidence="4 5" id="KW-0472">Membrane</keyword>
<evidence type="ECO:0000256" key="4">
    <source>
        <dbReference type="ARBA" id="ARBA00023136"/>
    </source>
</evidence>
<dbReference type="GO" id="GO:0016020">
    <property type="term" value="C:membrane"/>
    <property type="evidence" value="ECO:0007669"/>
    <property type="project" value="UniProtKB-SubCell"/>
</dbReference>
<proteinExistence type="predicted"/>
<evidence type="ECO:0000256" key="1">
    <source>
        <dbReference type="ARBA" id="ARBA00004141"/>
    </source>
</evidence>
<sequence length="204" mass="22497">MQIYLARNNQQAGPYTVEQLNQMLANQQVLLTDLIWHEGMSEWKPLGEVTQGKFSYYPEGYQAASISTTSPFDYSATSTQTTTQPALKTPNASKTKLAPISKRIFAKIIDMLLWIPAFLCLTAFMSAEQYAAMSKIQTQGVIPTPEAQTALLQLIPTNGWIAAGIYLLCMLFVQAILIAKTGQSVGKKVMQIQIVDVTSRQLAS</sequence>
<organism evidence="8 9">
    <name type="scientific">Rhynchophorus ferrugineus</name>
    <name type="common">Red palm weevil</name>
    <name type="synonym">Curculio ferrugineus</name>
    <dbReference type="NCBI Taxonomy" id="354439"/>
    <lineage>
        <taxon>Eukaryota</taxon>
        <taxon>Metazoa</taxon>
        <taxon>Ecdysozoa</taxon>
        <taxon>Arthropoda</taxon>
        <taxon>Hexapoda</taxon>
        <taxon>Insecta</taxon>
        <taxon>Pterygota</taxon>
        <taxon>Neoptera</taxon>
        <taxon>Endopterygota</taxon>
        <taxon>Coleoptera</taxon>
        <taxon>Polyphaga</taxon>
        <taxon>Cucujiformia</taxon>
        <taxon>Curculionidae</taxon>
        <taxon>Dryophthorinae</taxon>
        <taxon>Rhynchophorus</taxon>
    </lineage>
</organism>
<dbReference type="AlphaFoldDB" id="A0A834M9W5"/>
<protein>
    <recommendedName>
        <fullName evidence="10">GYF domain-containing protein</fullName>
    </recommendedName>
</protein>
<keyword evidence="3 5" id="KW-1133">Transmembrane helix</keyword>
<dbReference type="EMBL" id="JAACXV010008480">
    <property type="protein sequence ID" value="KAF7276088.1"/>
    <property type="molecule type" value="Genomic_DNA"/>
</dbReference>
<dbReference type="Pfam" id="PF14237">
    <property type="entry name" value="GYF_2"/>
    <property type="match status" value="1"/>
</dbReference>
<accession>A0A834M9W5</accession>
<gene>
    <name evidence="8" type="ORF">GWI33_010933</name>
</gene>
<evidence type="ECO:0000256" key="5">
    <source>
        <dbReference type="SAM" id="Phobius"/>
    </source>
</evidence>
<dbReference type="InterPro" id="IPR010432">
    <property type="entry name" value="RDD"/>
</dbReference>
<comment type="caution">
    <text evidence="8">The sequence shown here is derived from an EMBL/GenBank/DDBJ whole genome shotgun (WGS) entry which is preliminary data.</text>
</comment>
<feature type="domain" description="RDD" evidence="6">
    <location>
        <begin position="98"/>
        <end position="201"/>
    </location>
</feature>
<evidence type="ECO:0000313" key="8">
    <source>
        <dbReference type="EMBL" id="KAF7276088.1"/>
    </source>
</evidence>